<evidence type="ECO:0000256" key="2">
    <source>
        <dbReference type="ARBA" id="ARBA00022857"/>
    </source>
</evidence>
<keyword evidence="2" id="KW-0521">NADP</keyword>
<dbReference type="PRINTS" id="PR00069">
    <property type="entry name" value="ALDKETRDTASE"/>
</dbReference>
<comment type="similarity">
    <text evidence="1">Belongs to the aldo/keto reductase family.</text>
</comment>
<dbReference type="Pfam" id="PF00248">
    <property type="entry name" value="Aldo_ket_red"/>
    <property type="match status" value="1"/>
</dbReference>
<evidence type="ECO:0000259" key="7">
    <source>
        <dbReference type="Pfam" id="PF00248"/>
    </source>
</evidence>
<comment type="caution">
    <text evidence="8">The sequence shown here is derived from an EMBL/GenBank/DDBJ whole genome shotgun (WGS) entry which is preliminary data.</text>
</comment>
<dbReference type="InterPro" id="IPR018170">
    <property type="entry name" value="Aldo/ket_reductase_CS"/>
</dbReference>
<accession>A0A6L5XC43</accession>
<sequence length="281" mass="31198">MENKLFKMYNGTLIPAPGFGTYRADDDHTCASVVKCALEAGYRHIDTAASYDTETAVGQGLRECAVARSQVFVTSKVKNSERGYDSTLRAFDTTLAKLGLDYLDLYLIHWPAHVKQYGDKAEAVNADTWRALERLYREGRVKAIGLSNFMPHHIEALLKTATVMPMVDQIEFHPGLLQPECVDYCHDKGIVVEAWSALGRGATLTHAGLNAIAARHGKTAAQVVLRWVMQHGVLPLVKSVHAARIRENFGIFDFELSVQDMRVIDGLQAPRIGADPDERDF</sequence>
<evidence type="ECO:0000313" key="8">
    <source>
        <dbReference type="EMBL" id="MSS17085.1"/>
    </source>
</evidence>
<reference evidence="8 9" key="1">
    <citation type="submission" date="2019-08" db="EMBL/GenBank/DDBJ databases">
        <title>In-depth cultivation of the pig gut microbiome towards novel bacterial diversity and tailored functional studies.</title>
        <authorList>
            <person name="Wylensek D."/>
            <person name="Hitch T.C.A."/>
            <person name="Clavel T."/>
        </authorList>
    </citation>
    <scope>NUCLEOTIDE SEQUENCE [LARGE SCALE GENOMIC DNA]</scope>
    <source>
        <strain evidence="8 9">Oil-RF-744-WCA-WT-10</strain>
    </source>
</reference>
<evidence type="ECO:0000256" key="5">
    <source>
        <dbReference type="PIRSR" id="PIRSR000097-2"/>
    </source>
</evidence>
<dbReference type="FunFam" id="3.20.20.100:FF:000015">
    <property type="entry name" value="Oxidoreductase, aldo/keto reductase family"/>
    <property type="match status" value="1"/>
</dbReference>
<dbReference type="EMBL" id="VULT01000006">
    <property type="protein sequence ID" value="MSS17085.1"/>
    <property type="molecule type" value="Genomic_DNA"/>
</dbReference>
<keyword evidence="9" id="KW-1185">Reference proteome</keyword>
<dbReference type="AlphaFoldDB" id="A0A6L5XC43"/>
<dbReference type="PROSITE" id="PS00062">
    <property type="entry name" value="ALDOKETO_REDUCTASE_2"/>
    <property type="match status" value="1"/>
</dbReference>
<evidence type="ECO:0000256" key="6">
    <source>
        <dbReference type="PIRSR" id="PIRSR000097-3"/>
    </source>
</evidence>
<evidence type="ECO:0000313" key="9">
    <source>
        <dbReference type="Proteomes" id="UP000483362"/>
    </source>
</evidence>
<dbReference type="SUPFAM" id="SSF51430">
    <property type="entry name" value="NAD(P)-linked oxidoreductase"/>
    <property type="match status" value="1"/>
</dbReference>
<feature type="site" description="Lowers pKa of active site Tyr" evidence="6">
    <location>
        <position position="76"/>
    </location>
</feature>
<evidence type="ECO:0000256" key="4">
    <source>
        <dbReference type="PIRSR" id="PIRSR000097-1"/>
    </source>
</evidence>
<dbReference type="RefSeq" id="WP_154326660.1">
    <property type="nucleotide sequence ID" value="NZ_CP045696.1"/>
</dbReference>
<keyword evidence="3" id="KW-0560">Oxidoreductase</keyword>
<feature type="active site" description="Proton donor" evidence="4">
    <location>
        <position position="51"/>
    </location>
</feature>
<dbReference type="InterPro" id="IPR023210">
    <property type="entry name" value="NADP_OxRdtase_dom"/>
</dbReference>
<dbReference type="PANTHER" id="PTHR43827:SF3">
    <property type="entry name" value="NADP-DEPENDENT OXIDOREDUCTASE DOMAIN-CONTAINING PROTEIN"/>
    <property type="match status" value="1"/>
</dbReference>
<evidence type="ECO:0000256" key="3">
    <source>
        <dbReference type="ARBA" id="ARBA00023002"/>
    </source>
</evidence>
<organism evidence="8 9">
    <name type="scientific">Sodaliphilus pleomorphus</name>
    <dbReference type="NCBI Taxonomy" id="2606626"/>
    <lineage>
        <taxon>Bacteria</taxon>
        <taxon>Pseudomonadati</taxon>
        <taxon>Bacteroidota</taxon>
        <taxon>Bacteroidia</taxon>
        <taxon>Bacteroidales</taxon>
        <taxon>Muribaculaceae</taxon>
        <taxon>Sodaliphilus</taxon>
    </lineage>
</organism>
<dbReference type="InterPro" id="IPR020471">
    <property type="entry name" value="AKR"/>
</dbReference>
<dbReference type="GO" id="GO:0016616">
    <property type="term" value="F:oxidoreductase activity, acting on the CH-OH group of donors, NAD or NADP as acceptor"/>
    <property type="evidence" value="ECO:0007669"/>
    <property type="project" value="UniProtKB-ARBA"/>
</dbReference>
<dbReference type="Proteomes" id="UP000483362">
    <property type="component" value="Unassembled WGS sequence"/>
</dbReference>
<proteinExistence type="inferred from homology"/>
<dbReference type="PROSITE" id="PS00798">
    <property type="entry name" value="ALDOKETO_REDUCTASE_1"/>
    <property type="match status" value="1"/>
</dbReference>
<dbReference type="Gene3D" id="3.20.20.100">
    <property type="entry name" value="NADP-dependent oxidoreductase domain"/>
    <property type="match status" value="1"/>
</dbReference>
<feature type="binding site" evidence="5">
    <location>
        <position position="109"/>
    </location>
    <ligand>
        <name>substrate</name>
    </ligand>
</feature>
<dbReference type="InterPro" id="IPR036812">
    <property type="entry name" value="NAD(P)_OxRdtase_dom_sf"/>
</dbReference>
<name>A0A6L5XC43_9BACT</name>
<dbReference type="PANTHER" id="PTHR43827">
    <property type="entry name" value="2,5-DIKETO-D-GLUCONIC ACID REDUCTASE"/>
    <property type="match status" value="1"/>
</dbReference>
<gene>
    <name evidence="8" type="ORF">FYJ29_04805</name>
</gene>
<evidence type="ECO:0000256" key="1">
    <source>
        <dbReference type="ARBA" id="ARBA00007905"/>
    </source>
</evidence>
<dbReference type="PROSITE" id="PS00063">
    <property type="entry name" value="ALDOKETO_REDUCTASE_3"/>
    <property type="match status" value="1"/>
</dbReference>
<dbReference type="PIRSF" id="PIRSF000097">
    <property type="entry name" value="AKR"/>
    <property type="match status" value="1"/>
</dbReference>
<protein>
    <submittedName>
        <fullName evidence="8">Aldo/keto reductase</fullName>
    </submittedName>
</protein>
<dbReference type="CDD" id="cd19071">
    <property type="entry name" value="AKR_AKR1-5-like"/>
    <property type="match status" value="1"/>
</dbReference>
<feature type="domain" description="NADP-dependent oxidoreductase" evidence="7">
    <location>
        <begin position="21"/>
        <end position="267"/>
    </location>
</feature>